<dbReference type="SUPFAM" id="SSF57903">
    <property type="entry name" value="FYVE/PHD zinc finger"/>
    <property type="match status" value="1"/>
</dbReference>
<dbReference type="Gene3D" id="3.30.40.10">
    <property type="entry name" value="Zinc/RING finger domain, C3HC4 (zinc finger)"/>
    <property type="match status" value="1"/>
</dbReference>
<accession>A0A0C3LTX1</accession>
<feature type="compositionally biased region" description="Polar residues" evidence="5">
    <location>
        <begin position="87"/>
        <end position="111"/>
    </location>
</feature>
<dbReference type="Pfam" id="PF00628">
    <property type="entry name" value="PHD"/>
    <property type="match status" value="1"/>
</dbReference>
<dbReference type="CDD" id="cd15522">
    <property type="entry name" value="PHD_TAF3"/>
    <property type="match status" value="1"/>
</dbReference>
<keyword evidence="8" id="KW-1185">Reference proteome</keyword>
<evidence type="ECO:0000256" key="4">
    <source>
        <dbReference type="PROSITE-ProRule" id="PRU00146"/>
    </source>
</evidence>
<dbReference type="PANTHER" id="PTHR46201">
    <property type="entry name" value="PHD FINGER PROTEIN MALE MEIOCYTE DEATH 1-RELATED"/>
    <property type="match status" value="1"/>
</dbReference>
<feature type="compositionally biased region" description="Polar residues" evidence="5">
    <location>
        <begin position="1057"/>
        <end position="1071"/>
    </location>
</feature>
<reference evidence="8" key="2">
    <citation type="submission" date="2015-01" db="EMBL/GenBank/DDBJ databases">
        <title>Evolutionary Origins and Diversification of the Mycorrhizal Mutualists.</title>
        <authorList>
            <consortium name="DOE Joint Genome Institute"/>
            <consortium name="Mycorrhizal Genomics Consortium"/>
            <person name="Kohler A."/>
            <person name="Kuo A."/>
            <person name="Nagy L.G."/>
            <person name="Floudas D."/>
            <person name="Copeland A."/>
            <person name="Barry K.W."/>
            <person name="Cichocki N."/>
            <person name="Veneault-Fourrey C."/>
            <person name="LaButti K."/>
            <person name="Lindquist E.A."/>
            <person name="Lipzen A."/>
            <person name="Lundell T."/>
            <person name="Morin E."/>
            <person name="Murat C."/>
            <person name="Riley R."/>
            <person name="Ohm R."/>
            <person name="Sun H."/>
            <person name="Tunlid A."/>
            <person name="Henrissat B."/>
            <person name="Grigoriev I.V."/>
            <person name="Hibbett D.S."/>
            <person name="Martin F."/>
        </authorList>
    </citation>
    <scope>NUCLEOTIDE SEQUENCE [LARGE SCALE GENOMIC DNA]</scope>
    <source>
        <strain evidence="8">MUT 4182</strain>
    </source>
</reference>
<dbReference type="InterPro" id="IPR013083">
    <property type="entry name" value="Znf_RING/FYVE/PHD"/>
</dbReference>
<keyword evidence="2 4" id="KW-0863">Zinc-finger</keyword>
<dbReference type="OrthoDB" id="436852at2759"/>
<protein>
    <recommendedName>
        <fullName evidence="6">PHD-type domain-containing protein</fullName>
    </recommendedName>
</protein>
<reference evidence="7 8" key="1">
    <citation type="submission" date="2014-04" db="EMBL/GenBank/DDBJ databases">
        <authorList>
            <consortium name="DOE Joint Genome Institute"/>
            <person name="Kuo A."/>
            <person name="Girlanda M."/>
            <person name="Perotto S."/>
            <person name="Kohler A."/>
            <person name="Nagy L.G."/>
            <person name="Floudas D."/>
            <person name="Copeland A."/>
            <person name="Barry K.W."/>
            <person name="Cichocki N."/>
            <person name="Veneault-Fourrey C."/>
            <person name="LaButti K."/>
            <person name="Lindquist E.A."/>
            <person name="Lipzen A."/>
            <person name="Lundell T."/>
            <person name="Morin E."/>
            <person name="Murat C."/>
            <person name="Sun H."/>
            <person name="Tunlid A."/>
            <person name="Henrissat B."/>
            <person name="Grigoriev I.V."/>
            <person name="Hibbett D.S."/>
            <person name="Martin F."/>
            <person name="Nordberg H.P."/>
            <person name="Cantor M.N."/>
            <person name="Hua S.X."/>
        </authorList>
    </citation>
    <scope>NUCLEOTIDE SEQUENCE [LARGE SCALE GENOMIC DNA]</scope>
    <source>
        <strain evidence="7 8">MUT 4182</strain>
    </source>
</reference>
<feature type="compositionally biased region" description="Low complexity" evidence="5">
    <location>
        <begin position="125"/>
        <end position="139"/>
    </location>
</feature>
<feature type="compositionally biased region" description="Basic and acidic residues" evidence="5">
    <location>
        <begin position="510"/>
        <end position="536"/>
    </location>
</feature>
<feature type="region of interest" description="Disordered" evidence="5">
    <location>
        <begin position="899"/>
        <end position="930"/>
    </location>
</feature>
<name>A0A0C3LTX1_9AGAM</name>
<feature type="compositionally biased region" description="Low complexity" evidence="5">
    <location>
        <begin position="47"/>
        <end position="58"/>
    </location>
</feature>
<feature type="compositionally biased region" description="Polar residues" evidence="5">
    <location>
        <begin position="149"/>
        <end position="168"/>
    </location>
</feature>
<dbReference type="PROSITE" id="PS50016">
    <property type="entry name" value="ZF_PHD_2"/>
    <property type="match status" value="1"/>
</dbReference>
<feature type="domain" description="PHD-type" evidence="6">
    <location>
        <begin position="811"/>
        <end position="860"/>
    </location>
</feature>
<dbReference type="InterPro" id="IPR011011">
    <property type="entry name" value="Znf_FYVE_PHD"/>
</dbReference>
<sequence>MSTSLSQAASLDDEPLPMDLASSLDKNAIPDVRIRGTDISSSTFDRLSTPPATTTTLLPPLPISPPRAQQRSYSASPPSTPPSGPSAQFSTPVGPSPSQSSRKTPGRSNDSPALMSPFRGQGDRTAPAGPGRSPTGRPTTPKPNPWHPSLQSQSGRSGTEPQVEQSPSRWHRQSFARGGGSSDDDGEDRLVEGMEYSLILVPHESEEEFMSNVHRIVPDGEVGTPSPEERTPSPVIPGTEGVQPAAKGSGRSRLEGGNQAGPSILSPYPGTPRRPETRPARVGPKSHTPVIPQRRGRPDMREAPARTRLTRARDAKEAEEAIALVDALEAQTTFPKPKGKGKDTQGRSKSRGKSAVRGEPADIVMQPSTPPRRQSPLPHPAPAHRHVRNSSQTTNSPLPKSLILAEKGVAIAVSPIKGRRLRLLRPSTPPAAVFGSSPPKFEENISPAIRRWLAGPRSPPSSPPKPREKKRPREEERPVAFAPDALAALGIRIDAAPQFSAEVEAAVQTQERDSRKRKRLEAFKDSSSDSSTDKATGETQQPQVGLQRAVAKTLARPRRVSPLKPAQVDGLGRMAIHPGDLQGAQVIPMAAVESGQTWRKTLFGLDVQEEDESLMSDVTTGGAGLRNLWRHRPQKSDSSNMPNIAFPDESANDTRLSQSLPEQGPGWPDLGYPWSMNEAERRKERQRKRNERMAMVEAFLTRESDSDSDSDMPATSISGAEDDVAGVRGLWSIGNEELPGGSNVGPEPRIADKLAKLFPVSETGLLSASPLPLAPPDPADARVALASRRDVRSTLYFSEKRREEGEADDGVVDCICGEPDDGRAMVRCDGCKTWSHQACAGISDENELGECWYCAQCVRETASTTHDGSAPTLVQSDASPERVVERAERRTTLFMATPDEENRASSPMDISSSPARETSPWPFLPKTPRAKESRSAAFSKTPSHLFESRLHQTPRFFPDPEDLGSANASLDLLATPSRGTKYNVAFVPTSSPRQSSSTSAFRRPLVGSSVLATPKNTFSRRFGGGDNSAETALGSEGGWSVAATVKDQPGLPATPRQHYSMSGQYTDTPIQRSRPRMGNPSQANASLSAPFDSPIVRQGNNSAR</sequence>
<feature type="region of interest" description="Disordered" evidence="5">
    <location>
        <begin position="504"/>
        <end position="555"/>
    </location>
</feature>
<organism evidence="7 8">
    <name type="scientific">Tulasnella calospora MUT 4182</name>
    <dbReference type="NCBI Taxonomy" id="1051891"/>
    <lineage>
        <taxon>Eukaryota</taxon>
        <taxon>Fungi</taxon>
        <taxon>Dikarya</taxon>
        <taxon>Basidiomycota</taxon>
        <taxon>Agaricomycotina</taxon>
        <taxon>Agaricomycetes</taxon>
        <taxon>Cantharellales</taxon>
        <taxon>Tulasnellaceae</taxon>
        <taxon>Tulasnella</taxon>
    </lineage>
</organism>
<evidence type="ECO:0000256" key="1">
    <source>
        <dbReference type="ARBA" id="ARBA00022723"/>
    </source>
</evidence>
<feature type="compositionally biased region" description="Polar residues" evidence="5">
    <location>
        <begin position="904"/>
        <end position="916"/>
    </location>
</feature>
<feature type="compositionally biased region" description="Polar residues" evidence="5">
    <location>
        <begin position="389"/>
        <end position="398"/>
    </location>
</feature>
<dbReference type="HOGENOM" id="CLU_282721_0_0_1"/>
<feature type="region of interest" description="Disordered" evidence="5">
    <location>
        <begin position="1"/>
        <end position="191"/>
    </location>
</feature>
<feature type="compositionally biased region" description="Basic and acidic residues" evidence="5">
    <location>
        <begin position="296"/>
        <end position="319"/>
    </location>
</feature>
<keyword evidence="1" id="KW-0479">Metal-binding</keyword>
<feature type="region of interest" description="Disordered" evidence="5">
    <location>
        <begin position="1046"/>
        <end position="1104"/>
    </location>
</feature>
<dbReference type="InterPro" id="IPR001965">
    <property type="entry name" value="Znf_PHD"/>
</dbReference>
<evidence type="ECO:0000256" key="3">
    <source>
        <dbReference type="ARBA" id="ARBA00022833"/>
    </source>
</evidence>
<keyword evidence="3" id="KW-0862">Zinc</keyword>
<dbReference type="STRING" id="1051891.A0A0C3LTX1"/>
<evidence type="ECO:0000259" key="6">
    <source>
        <dbReference type="PROSITE" id="PS50016"/>
    </source>
</evidence>
<evidence type="ECO:0000256" key="2">
    <source>
        <dbReference type="ARBA" id="ARBA00022771"/>
    </source>
</evidence>
<dbReference type="PANTHER" id="PTHR46201:SF9">
    <property type="entry name" value="PHD FINGER PROTEIN MALE MEIOCYTE DEATH 1"/>
    <property type="match status" value="1"/>
</dbReference>
<evidence type="ECO:0000256" key="5">
    <source>
        <dbReference type="SAM" id="MobiDB-lite"/>
    </source>
</evidence>
<gene>
    <name evidence="7" type="ORF">M407DRAFT_25854</name>
</gene>
<evidence type="ECO:0000313" key="8">
    <source>
        <dbReference type="Proteomes" id="UP000054248"/>
    </source>
</evidence>
<proteinExistence type="predicted"/>
<dbReference type="GO" id="GO:0008270">
    <property type="term" value="F:zinc ion binding"/>
    <property type="evidence" value="ECO:0007669"/>
    <property type="project" value="UniProtKB-KW"/>
</dbReference>
<dbReference type="Proteomes" id="UP000054248">
    <property type="component" value="Unassembled WGS sequence"/>
</dbReference>
<dbReference type="SMART" id="SM00249">
    <property type="entry name" value="PHD"/>
    <property type="match status" value="1"/>
</dbReference>
<evidence type="ECO:0000313" key="7">
    <source>
        <dbReference type="EMBL" id="KIO24802.1"/>
    </source>
</evidence>
<dbReference type="InterPro" id="IPR019787">
    <property type="entry name" value="Znf_PHD-finger"/>
</dbReference>
<feature type="region of interest" description="Disordered" evidence="5">
    <location>
        <begin position="215"/>
        <end position="401"/>
    </location>
</feature>
<feature type="region of interest" description="Disordered" evidence="5">
    <location>
        <begin position="451"/>
        <end position="479"/>
    </location>
</feature>
<dbReference type="EMBL" id="KN823054">
    <property type="protein sequence ID" value="KIO24802.1"/>
    <property type="molecule type" value="Genomic_DNA"/>
</dbReference>
<feature type="region of interest" description="Disordered" evidence="5">
    <location>
        <begin position="632"/>
        <end position="723"/>
    </location>
</feature>
<dbReference type="AlphaFoldDB" id="A0A0C3LTX1"/>